<dbReference type="PANTHER" id="PTHR21661:SF35">
    <property type="entry name" value="EPOXIDE HYDROLASE"/>
    <property type="match status" value="1"/>
</dbReference>
<keyword evidence="2" id="KW-0058">Aromatic hydrocarbons catabolism</keyword>
<dbReference type="InterPro" id="IPR016292">
    <property type="entry name" value="Epoxide_hydrolase"/>
</dbReference>
<accession>A0A4R5BF49</accession>
<evidence type="ECO:0000313" key="6">
    <source>
        <dbReference type="EMBL" id="TDD83466.1"/>
    </source>
</evidence>
<dbReference type="EMBL" id="SMLA01000053">
    <property type="protein sequence ID" value="TDD83466.1"/>
    <property type="molecule type" value="Genomic_DNA"/>
</dbReference>
<organism evidence="6 7">
    <name type="scientific">Saccharopolyspora karakumensis</name>
    <dbReference type="NCBI Taxonomy" id="2530386"/>
    <lineage>
        <taxon>Bacteria</taxon>
        <taxon>Bacillati</taxon>
        <taxon>Actinomycetota</taxon>
        <taxon>Actinomycetes</taxon>
        <taxon>Pseudonocardiales</taxon>
        <taxon>Pseudonocardiaceae</taxon>
        <taxon>Saccharopolyspora</taxon>
    </lineage>
</organism>
<dbReference type="AlphaFoldDB" id="A0A4R5BF49"/>
<keyword evidence="7" id="KW-1185">Reference proteome</keyword>
<proteinExistence type="inferred from homology"/>
<feature type="domain" description="Epoxide hydrolase N-terminal" evidence="5">
    <location>
        <begin position="12"/>
        <end position="116"/>
    </location>
</feature>
<evidence type="ECO:0000313" key="7">
    <source>
        <dbReference type="Proteomes" id="UP000294723"/>
    </source>
</evidence>
<keyword evidence="3 6" id="KW-0378">Hydrolase</keyword>
<comment type="similarity">
    <text evidence="1">Belongs to the peptidase S33 family.</text>
</comment>
<dbReference type="PANTHER" id="PTHR21661">
    <property type="entry name" value="EPOXIDE HYDROLASE 1-RELATED"/>
    <property type="match status" value="1"/>
</dbReference>
<sequence>MTNSTDATGGNVRPFSIHIPDERLAEVRERVEKTWWPSEPKFTGDDPWYYGADLATMKDLARFWLDEYDWREHEAHINSFPQFMVGVGDGQEIHTVHVRSGGLPVLVLHGWPNSFHTYLDLVGPMTDPAAHGAPEAAPFDVILPSLPGYAFSPCDRILSPREVASMMQRLMTELGYDRYIVVGGDWGAHIASLMGHDFPENVIAIHIDHSEVRHAGSNIGTGQTGADDATAAEVDFIERETELWGREGAYCHQQLTRPQSLAFAMTDSPVGAAAWLVEKWYAWADVDPETFLQVFSPDRLLTEVLVYILPDRFVTATWLYTGCGDAVLTELNPGERVEVPVSVSAFPDPAFPVPPREFIERSHNVVRYTHISHGGHYPGIEAPEEYVADIREFVAELSRSSAHRLSEAIG</sequence>
<evidence type="ECO:0000256" key="3">
    <source>
        <dbReference type="ARBA" id="ARBA00022801"/>
    </source>
</evidence>
<feature type="active site" description="Proton donor" evidence="4">
    <location>
        <position position="320"/>
    </location>
</feature>
<comment type="caution">
    <text evidence="6">The sequence shown here is derived from an EMBL/GenBank/DDBJ whole genome shotgun (WGS) entry which is preliminary data.</text>
</comment>
<evidence type="ECO:0000256" key="2">
    <source>
        <dbReference type="ARBA" id="ARBA00022797"/>
    </source>
</evidence>
<dbReference type="GO" id="GO:0004301">
    <property type="term" value="F:epoxide hydrolase activity"/>
    <property type="evidence" value="ECO:0007669"/>
    <property type="project" value="TreeGrafter"/>
</dbReference>
<dbReference type="InterPro" id="IPR000639">
    <property type="entry name" value="Epox_hydrolase-like"/>
</dbReference>
<dbReference type="PRINTS" id="PR00412">
    <property type="entry name" value="EPOXHYDRLASE"/>
</dbReference>
<feature type="active site" description="Nucleophile" evidence="4">
    <location>
        <position position="185"/>
    </location>
</feature>
<dbReference type="Proteomes" id="UP000294723">
    <property type="component" value="Unassembled WGS sequence"/>
</dbReference>
<evidence type="ECO:0000256" key="1">
    <source>
        <dbReference type="ARBA" id="ARBA00010088"/>
    </source>
</evidence>
<reference evidence="6 7" key="1">
    <citation type="submission" date="2019-03" db="EMBL/GenBank/DDBJ databases">
        <title>Draft genome sequences of novel Actinobacteria.</title>
        <authorList>
            <person name="Sahin N."/>
            <person name="Ay H."/>
            <person name="Saygin H."/>
        </authorList>
    </citation>
    <scope>NUCLEOTIDE SEQUENCE [LARGE SCALE GENOMIC DNA]</scope>
    <source>
        <strain evidence="6 7">5K548</strain>
    </source>
</reference>
<dbReference type="Pfam" id="PF06441">
    <property type="entry name" value="EHN"/>
    <property type="match status" value="1"/>
</dbReference>
<evidence type="ECO:0000259" key="5">
    <source>
        <dbReference type="Pfam" id="PF06441"/>
    </source>
</evidence>
<dbReference type="InterPro" id="IPR010497">
    <property type="entry name" value="Epoxide_hydro_N"/>
</dbReference>
<protein>
    <submittedName>
        <fullName evidence="6">Epoxide hydrolase</fullName>
    </submittedName>
</protein>
<dbReference type="InterPro" id="IPR029058">
    <property type="entry name" value="AB_hydrolase_fold"/>
</dbReference>
<dbReference type="SUPFAM" id="SSF53474">
    <property type="entry name" value="alpha/beta-Hydrolases"/>
    <property type="match status" value="1"/>
</dbReference>
<gene>
    <name evidence="6" type="ORF">E1202_25485</name>
</gene>
<dbReference type="RefSeq" id="WP_132685666.1">
    <property type="nucleotide sequence ID" value="NZ_SMLA01000053.1"/>
</dbReference>
<dbReference type="GO" id="GO:0097176">
    <property type="term" value="P:epoxide metabolic process"/>
    <property type="evidence" value="ECO:0007669"/>
    <property type="project" value="TreeGrafter"/>
</dbReference>
<evidence type="ECO:0000256" key="4">
    <source>
        <dbReference type="PIRSR" id="PIRSR001112-1"/>
    </source>
</evidence>
<feature type="active site" description="Proton acceptor" evidence="4">
    <location>
        <position position="376"/>
    </location>
</feature>
<dbReference type="PIRSF" id="PIRSF001112">
    <property type="entry name" value="Epoxide_hydrolase"/>
    <property type="match status" value="1"/>
</dbReference>
<dbReference type="Gene3D" id="3.40.50.1820">
    <property type="entry name" value="alpha/beta hydrolase"/>
    <property type="match status" value="1"/>
</dbReference>
<name>A0A4R5BF49_9PSEU</name>